<evidence type="ECO:0000256" key="1">
    <source>
        <dbReference type="SAM" id="Phobius"/>
    </source>
</evidence>
<keyword evidence="1" id="KW-1133">Transmembrane helix</keyword>
<evidence type="ECO:0000313" key="3">
    <source>
        <dbReference type="Proteomes" id="UP000186878"/>
    </source>
</evidence>
<dbReference type="Proteomes" id="UP000186878">
    <property type="component" value="Unassembled WGS sequence"/>
</dbReference>
<protein>
    <submittedName>
        <fullName evidence="2">Uncharacterized protein</fullName>
    </submittedName>
</protein>
<dbReference type="AlphaFoldDB" id="A0A1Q8SV38"/>
<keyword evidence="1" id="KW-0812">Transmembrane</keyword>
<evidence type="ECO:0000313" key="2">
    <source>
        <dbReference type="EMBL" id="OLO05267.1"/>
    </source>
</evidence>
<dbReference type="OrthoDB" id="6184212at2"/>
<proteinExistence type="predicted"/>
<dbReference type="STRING" id="404433.BTW07_04360"/>
<dbReference type="EMBL" id="MSDO01000004">
    <property type="protein sequence ID" value="OLO05267.1"/>
    <property type="molecule type" value="Genomic_DNA"/>
</dbReference>
<dbReference type="InterPro" id="IPR057700">
    <property type="entry name" value="DUF7940"/>
</dbReference>
<dbReference type="RefSeq" id="WP_075568951.1">
    <property type="nucleotide sequence ID" value="NZ_MSDO01000004.1"/>
</dbReference>
<sequence>MKLVPEAPKAHKLWSVRLAILSTLIFALHDVLPHWEGLLPDWAYTALASVVGIAGAIARLVPQKAIDEFIRSRLQ</sequence>
<gene>
    <name evidence="2" type="ORF">BTW07_04360</name>
</gene>
<organism evidence="2 3">
    <name type="scientific">Salinicola socius</name>
    <dbReference type="NCBI Taxonomy" id="404433"/>
    <lineage>
        <taxon>Bacteria</taxon>
        <taxon>Pseudomonadati</taxon>
        <taxon>Pseudomonadota</taxon>
        <taxon>Gammaproteobacteria</taxon>
        <taxon>Oceanospirillales</taxon>
        <taxon>Halomonadaceae</taxon>
        <taxon>Salinicola</taxon>
    </lineage>
</organism>
<comment type="caution">
    <text evidence="2">The sequence shown here is derived from an EMBL/GenBank/DDBJ whole genome shotgun (WGS) entry which is preliminary data.</text>
</comment>
<name>A0A1Q8SV38_9GAMM</name>
<accession>A0A1Q8SV38</accession>
<keyword evidence="1" id="KW-0472">Membrane</keyword>
<reference evidence="2 3" key="1">
    <citation type="submission" date="2016-12" db="EMBL/GenBank/DDBJ databases">
        <title>Draft genome sequences of strains Salinicola socius SMB35, Salinicola sp. MH3R3-1 and Chromohalobacter sp. SMB17 from the Verkhnekamsk potash mining region of Russia.</title>
        <authorList>
            <person name="Mavrodi D.V."/>
            <person name="Olsson B.E."/>
            <person name="Korsakova E.S."/>
            <person name="Pyankova A."/>
            <person name="Mavrodi O.V."/>
            <person name="Plotnikova E.G."/>
        </authorList>
    </citation>
    <scope>NUCLEOTIDE SEQUENCE [LARGE SCALE GENOMIC DNA]</scope>
    <source>
        <strain evidence="2 3">SMB35</strain>
    </source>
</reference>
<dbReference type="Pfam" id="PF25612">
    <property type="entry name" value="DUF7940"/>
    <property type="match status" value="1"/>
</dbReference>
<feature type="transmembrane region" description="Helical" evidence="1">
    <location>
        <begin position="43"/>
        <end position="61"/>
    </location>
</feature>
<keyword evidence="3" id="KW-1185">Reference proteome</keyword>